<evidence type="ECO:0008006" key="3">
    <source>
        <dbReference type="Google" id="ProtNLM"/>
    </source>
</evidence>
<dbReference type="Proteomes" id="UP000433089">
    <property type="component" value="Unassembled WGS sequence"/>
</dbReference>
<name>A0A653P904_BACAB</name>
<evidence type="ECO:0000313" key="2">
    <source>
        <dbReference type="Proteomes" id="UP000433089"/>
    </source>
</evidence>
<dbReference type="EMBL" id="CABWLH010000009">
    <property type="protein sequence ID" value="VXB26190.1"/>
    <property type="molecule type" value="Genomic_DNA"/>
</dbReference>
<organism evidence="1 2">
    <name type="scientific">Bacillus altitudinis</name>
    <dbReference type="NCBI Taxonomy" id="293387"/>
    <lineage>
        <taxon>Bacteria</taxon>
        <taxon>Bacillati</taxon>
        <taxon>Bacillota</taxon>
        <taxon>Bacilli</taxon>
        <taxon>Bacillales</taxon>
        <taxon>Bacillaceae</taxon>
        <taxon>Bacillus</taxon>
    </lineage>
</organism>
<gene>
    <name evidence="1" type="ORF">BACI348_40306</name>
</gene>
<accession>A0A653P904</accession>
<dbReference type="AlphaFoldDB" id="A0A653P904"/>
<dbReference type="RefSeq" id="WP_159159553.1">
    <property type="nucleotide sequence ID" value="NZ_CP063360.1"/>
</dbReference>
<reference evidence="1 2" key="1">
    <citation type="submission" date="2019-10" db="EMBL/GenBank/DDBJ databases">
        <authorList>
            <person name="Karimi E."/>
        </authorList>
    </citation>
    <scope>NUCLEOTIDE SEQUENCE [LARGE SCALE GENOMIC DNA]</scope>
    <source>
        <strain evidence="1">Bacillus sp. 348</strain>
    </source>
</reference>
<evidence type="ECO:0000313" key="1">
    <source>
        <dbReference type="EMBL" id="VXB26190.1"/>
    </source>
</evidence>
<sequence>MKLESQNISEAIIRNWGLPEALLSHSEDIEFRFSDEGMKNNTEKNYHMDTGTCKFCLYNVKEEKPIFSMEFYQSSDRLARLRAVDKAVEKPLVLEFLYVHDDSFRNKRIATFYMKKIIRYAKLINVDYLSVRPNANADNFKKDKKINALNQEELERFYLKFCTPEMPVKLDPLK</sequence>
<proteinExistence type="predicted"/>
<protein>
    <recommendedName>
        <fullName evidence="3">N-acetyltransferase domain-containing protein</fullName>
    </recommendedName>
</protein>